<dbReference type="AlphaFoldDB" id="A0A6B1FB93"/>
<gene>
    <name evidence="4" type="ORF">F4162_00775</name>
</gene>
<evidence type="ECO:0000259" key="3">
    <source>
        <dbReference type="PROSITE" id="PS51176"/>
    </source>
</evidence>
<dbReference type="NCBIfam" id="NF005650">
    <property type="entry name" value="PRK07417.1"/>
    <property type="match status" value="1"/>
</dbReference>
<dbReference type="PANTHER" id="PTHR21363:SF0">
    <property type="entry name" value="PREPHENATE DEHYDROGENASE [NADP(+)]"/>
    <property type="match status" value="1"/>
</dbReference>
<dbReference type="Gene3D" id="1.10.3660.10">
    <property type="entry name" value="6-phosphogluconate dehydrogenase C-terminal like domain"/>
    <property type="match status" value="1"/>
</dbReference>
<dbReference type="SUPFAM" id="SSF48179">
    <property type="entry name" value="6-phosphogluconate dehydrogenase C-terminal domain-like"/>
    <property type="match status" value="1"/>
</dbReference>
<evidence type="ECO:0000256" key="1">
    <source>
        <dbReference type="ARBA" id="ARBA00007964"/>
    </source>
</evidence>
<dbReference type="GO" id="GO:0008977">
    <property type="term" value="F:prephenate dehydrogenase (NAD+) activity"/>
    <property type="evidence" value="ECO:0007669"/>
    <property type="project" value="InterPro"/>
</dbReference>
<accession>A0A6B1FB93</accession>
<dbReference type="PROSITE" id="PS51176">
    <property type="entry name" value="PDH_ADH"/>
    <property type="match status" value="1"/>
</dbReference>
<dbReference type="Gene3D" id="3.40.50.720">
    <property type="entry name" value="NAD(P)-binding Rossmann-like Domain"/>
    <property type="match status" value="1"/>
</dbReference>
<dbReference type="InterPro" id="IPR003099">
    <property type="entry name" value="Prephen_DH"/>
</dbReference>
<comment type="caution">
    <text evidence="4">The sequence shown here is derived from an EMBL/GenBank/DDBJ whole genome shotgun (WGS) entry which is preliminary data.</text>
</comment>
<proteinExistence type="inferred from homology"/>
<protein>
    <submittedName>
        <fullName evidence="4">Prephenate/arogenate dehydrogenase</fullName>
    </submittedName>
</protein>
<dbReference type="InterPro" id="IPR008927">
    <property type="entry name" value="6-PGluconate_DH-like_C_sf"/>
</dbReference>
<name>A0A6B1FB93_9SYNE</name>
<dbReference type="EMBL" id="VYDO01000033">
    <property type="protein sequence ID" value="MYG37572.1"/>
    <property type="molecule type" value="Genomic_DNA"/>
</dbReference>
<dbReference type="InterPro" id="IPR046825">
    <property type="entry name" value="PDH_C"/>
</dbReference>
<organism evidence="4">
    <name type="scientific">Synechococcus sp. SB0676_bin_10</name>
    <dbReference type="NCBI Taxonomy" id="2604869"/>
    <lineage>
        <taxon>Bacteria</taxon>
        <taxon>Bacillati</taxon>
        <taxon>Cyanobacteriota</taxon>
        <taxon>Cyanophyceae</taxon>
        <taxon>Synechococcales</taxon>
        <taxon>Synechococcaceae</taxon>
        <taxon>Synechococcus</taxon>
    </lineage>
</organism>
<reference evidence="4" key="1">
    <citation type="submission" date="2019-09" db="EMBL/GenBank/DDBJ databases">
        <title>Characterisation of the sponge microbiome using genome-centric metagenomics.</title>
        <authorList>
            <person name="Engelberts J.P."/>
            <person name="Robbins S.J."/>
            <person name="De Goeij J.M."/>
            <person name="Aranda M."/>
            <person name="Bell S.C."/>
            <person name="Webster N.S."/>
        </authorList>
    </citation>
    <scope>NUCLEOTIDE SEQUENCE</scope>
    <source>
        <strain evidence="4">SB0676_bin_10</strain>
    </source>
</reference>
<dbReference type="GO" id="GO:0004665">
    <property type="term" value="F:prephenate dehydrogenase (NADP+) activity"/>
    <property type="evidence" value="ECO:0007669"/>
    <property type="project" value="InterPro"/>
</dbReference>
<dbReference type="InterPro" id="IPR046826">
    <property type="entry name" value="PDH_N"/>
</dbReference>
<evidence type="ECO:0000313" key="4">
    <source>
        <dbReference type="EMBL" id="MYG37572.1"/>
    </source>
</evidence>
<sequence>MALSCPGSPLHTLRSGLAGRPVGLVGLGLIGGSIGLDLKDRGVPTVALAHRARTAERARQRGLADVVSTDPAVLGEAGLVVLCLPLDRLLVPTPQLLSALPRQALISDVGSVKGPVLAAWQAAWSGRFIGGHPMAGTTAAGVDAGRAGLFQGRPWALTMTETAASADLQLLEALIRVLGARVIHCTAQDHDHAVALVSHLPVLVSAALLHAMAREQNQPIRHLAESLASSGFADTTRVGGGNPRLGTLMASHNRQALGQALGHYRESLDTLEGLVREERWDQLCAALQQTQALRQQIVGP</sequence>
<feature type="domain" description="Prephenate/arogenate dehydrogenase" evidence="3">
    <location>
        <begin position="20"/>
        <end position="300"/>
    </location>
</feature>
<dbReference type="Pfam" id="PF20463">
    <property type="entry name" value="PDH_C"/>
    <property type="match status" value="1"/>
</dbReference>
<comment type="similarity">
    <text evidence="1">Belongs to the prephenate/arogenate dehydrogenase family.</text>
</comment>
<dbReference type="PANTHER" id="PTHR21363">
    <property type="entry name" value="PREPHENATE DEHYDROGENASE"/>
    <property type="match status" value="1"/>
</dbReference>
<keyword evidence="2" id="KW-0560">Oxidoreductase</keyword>
<dbReference type="SUPFAM" id="SSF51735">
    <property type="entry name" value="NAD(P)-binding Rossmann-fold domains"/>
    <property type="match status" value="1"/>
</dbReference>
<evidence type="ECO:0000256" key="2">
    <source>
        <dbReference type="ARBA" id="ARBA00023002"/>
    </source>
</evidence>
<dbReference type="InterPro" id="IPR036291">
    <property type="entry name" value="NAD(P)-bd_dom_sf"/>
</dbReference>
<dbReference type="InterPro" id="IPR050812">
    <property type="entry name" value="Preph/Arog_dehydrog"/>
</dbReference>
<dbReference type="GO" id="GO:0070403">
    <property type="term" value="F:NAD+ binding"/>
    <property type="evidence" value="ECO:0007669"/>
    <property type="project" value="InterPro"/>
</dbReference>
<dbReference type="GO" id="GO:0006571">
    <property type="term" value="P:tyrosine biosynthetic process"/>
    <property type="evidence" value="ECO:0007669"/>
    <property type="project" value="InterPro"/>
</dbReference>
<dbReference type="Pfam" id="PF02153">
    <property type="entry name" value="PDH_N"/>
    <property type="match status" value="1"/>
</dbReference>